<evidence type="ECO:0008006" key="3">
    <source>
        <dbReference type="Google" id="ProtNLM"/>
    </source>
</evidence>
<evidence type="ECO:0000313" key="2">
    <source>
        <dbReference type="Proteomes" id="UP000184363"/>
    </source>
</evidence>
<organism evidence="1 2">
    <name type="scientific">Pseudonocardia thermophila</name>
    <dbReference type="NCBI Taxonomy" id="1848"/>
    <lineage>
        <taxon>Bacteria</taxon>
        <taxon>Bacillati</taxon>
        <taxon>Actinomycetota</taxon>
        <taxon>Actinomycetes</taxon>
        <taxon>Pseudonocardiales</taxon>
        <taxon>Pseudonocardiaceae</taxon>
        <taxon>Pseudonocardia</taxon>
    </lineage>
</organism>
<evidence type="ECO:0000313" key="1">
    <source>
        <dbReference type="EMBL" id="SHL52927.1"/>
    </source>
</evidence>
<dbReference type="STRING" id="1848.SAMN05443637_1356"/>
<gene>
    <name evidence="1" type="ORF">SAMN05443637_1356</name>
</gene>
<dbReference type="Proteomes" id="UP000184363">
    <property type="component" value="Unassembled WGS sequence"/>
</dbReference>
<accession>A0A1M7BDA2</accession>
<protein>
    <recommendedName>
        <fullName evidence="3">PH domain-containing protein</fullName>
    </recommendedName>
</protein>
<reference evidence="1 2" key="1">
    <citation type="submission" date="2016-11" db="EMBL/GenBank/DDBJ databases">
        <authorList>
            <person name="Jaros S."/>
            <person name="Januszkiewicz K."/>
            <person name="Wedrychowicz H."/>
        </authorList>
    </citation>
    <scope>NUCLEOTIDE SEQUENCE [LARGE SCALE GENOMIC DNA]</scope>
    <source>
        <strain evidence="1 2">DSM 43832</strain>
    </source>
</reference>
<proteinExistence type="predicted"/>
<name>A0A1M7BDA2_PSETH</name>
<sequence length="72" mass="8142">MSTPPSRPPSTTRSAFVMGVRRAYPCPTVEDCDKWLRALSEALRGTTDEVERARIRADIDAVLERRLRLKVA</sequence>
<dbReference type="EMBL" id="FRAP01000035">
    <property type="protein sequence ID" value="SHL52927.1"/>
    <property type="molecule type" value="Genomic_DNA"/>
</dbReference>
<keyword evidence="2" id="KW-1185">Reference proteome</keyword>
<dbReference type="AlphaFoldDB" id="A0A1M7BDA2"/>